<dbReference type="AlphaFoldDB" id="A0A5M6AI38"/>
<dbReference type="RefSeq" id="WP_005678148.1">
    <property type="nucleotide sequence ID" value="NZ_CAXSJX010000014.1"/>
</dbReference>
<gene>
    <name evidence="4" type="ORF">F2Y35_21600</name>
    <name evidence="3" type="ORF">F2Y36_21990</name>
    <name evidence="5" type="ORF">NXW23_17080</name>
</gene>
<evidence type="ECO:0000313" key="5">
    <source>
        <dbReference type="EMBL" id="UVQ96028.1"/>
    </source>
</evidence>
<dbReference type="PANTHER" id="PTHR11927">
    <property type="entry name" value="GALACTOSIDE 2-L-FUCOSYLTRANSFERASE"/>
    <property type="match status" value="1"/>
</dbReference>
<name>A0A5M6AI38_9BACE</name>
<evidence type="ECO:0000313" key="3">
    <source>
        <dbReference type="EMBL" id="KAA5458048.1"/>
    </source>
</evidence>
<dbReference type="InterPro" id="IPR002516">
    <property type="entry name" value="Glyco_trans_11"/>
</dbReference>
<dbReference type="Proteomes" id="UP001060260">
    <property type="component" value="Chromosome"/>
</dbReference>
<dbReference type="GO" id="GO:0016020">
    <property type="term" value="C:membrane"/>
    <property type="evidence" value="ECO:0007669"/>
    <property type="project" value="InterPro"/>
</dbReference>
<dbReference type="GO" id="GO:0008107">
    <property type="term" value="F:galactoside 2-alpha-L-fucosyltransferase activity"/>
    <property type="evidence" value="ECO:0007669"/>
    <property type="project" value="InterPro"/>
</dbReference>
<organism evidence="3 6">
    <name type="scientific">Bacteroides caccae</name>
    <dbReference type="NCBI Taxonomy" id="47678"/>
    <lineage>
        <taxon>Bacteria</taxon>
        <taxon>Pseudomonadati</taxon>
        <taxon>Bacteroidota</taxon>
        <taxon>Bacteroidia</taxon>
        <taxon>Bacteroidales</taxon>
        <taxon>Bacteroidaceae</taxon>
        <taxon>Bacteroides</taxon>
    </lineage>
</organism>
<dbReference type="CDD" id="cd11301">
    <property type="entry name" value="Fut1_Fut2_like"/>
    <property type="match status" value="1"/>
</dbReference>
<keyword evidence="2 3" id="KW-0808">Transferase</keyword>
<dbReference type="Proteomes" id="UP000475905">
    <property type="component" value="Unassembled WGS sequence"/>
</dbReference>
<accession>A0A5M6AI38</accession>
<dbReference type="EMBL" id="CP103166">
    <property type="protein sequence ID" value="UVQ96028.1"/>
    <property type="molecule type" value="Genomic_DNA"/>
</dbReference>
<evidence type="ECO:0000256" key="1">
    <source>
        <dbReference type="ARBA" id="ARBA00022676"/>
    </source>
</evidence>
<reference evidence="5" key="2">
    <citation type="submission" date="2022-08" db="EMBL/GenBank/DDBJ databases">
        <title>Genome Sequencing of Bacteroides fragilis Group Isolates with Nanopore Technology.</title>
        <authorList>
            <person name="Tisza M.J."/>
            <person name="Smith D."/>
            <person name="Dekker J.P."/>
        </authorList>
    </citation>
    <scope>NUCLEOTIDE SEQUENCE</scope>
    <source>
        <strain evidence="5">BFG-474</strain>
    </source>
</reference>
<reference evidence="6 7" key="1">
    <citation type="journal article" date="2019" name="Nat. Med.">
        <title>A library of human gut bacterial isolates paired with longitudinal multiomics data enables mechanistic microbiome research.</title>
        <authorList>
            <person name="Poyet M."/>
            <person name="Groussin M."/>
            <person name="Gibbons S.M."/>
            <person name="Avila-Pacheco J."/>
            <person name="Jiang X."/>
            <person name="Kearney S.M."/>
            <person name="Perrotta A.R."/>
            <person name="Berdy B."/>
            <person name="Zhao S."/>
            <person name="Lieberman T.D."/>
            <person name="Swanson P.K."/>
            <person name="Smith M."/>
            <person name="Roesemann S."/>
            <person name="Alexander J.E."/>
            <person name="Rich S.A."/>
            <person name="Livny J."/>
            <person name="Vlamakis H."/>
            <person name="Clish C."/>
            <person name="Bullock K."/>
            <person name="Deik A."/>
            <person name="Scott J."/>
            <person name="Pierce K.A."/>
            <person name="Xavier R.J."/>
            <person name="Alm E.J."/>
        </authorList>
    </citation>
    <scope>NUCLEOTIDE SEQUENCE [LARGE SCALE GENOMIC DNA]</scope>
    <source>
        <strain evidence="4 7">BIOML-A21</strain>
        <strain evidence="3 6">BIOML-A31</strain>
    </source>
</reference>
<dbReference type="GO" id="GO:0005975">
    <property type="term" value="P:carbohydrate metabolic process"/>
    <property type="evidence" value="ECO:0007669"/>
    <property type="project" value="InterPro"/>
</dbReference>
<dbReference type="PANTHER" id="PTHR11927:SF9">
    <property type="entry name" value="L-FUCOSYLTRANSFERASE"/>
    <property type="match status" value="1"/>
</dbReference>
<evidence type="ECO:0000256" key="2">
    <source>
        <dbReference type="ARBA" id="ARBA00022679"/>
    </source>
</evidence>
<dbReference type="Proteomes" id="UP000491168">
    <property type="component" value="Unassembled WGS sequence"/>
</dbReference>
<evidence type="ECO:0000313" key="7">
    <source>
        <dbReference type="Proteomes" id="UP000491168"/>
    </source>
</evidence>
<dbReference type="EMBL" id="VVYF01000032">
    <property type="protein sequence ID" value="KAA5485940.1"/>
    <property type="molecule type" value="Genomic_DNA"/>
</dbReference>
<dbReference type="Pfam" id="PF01531">
    <property type="entry name" value="Glyco_transf_11"/>
    <property type="match status" value="1"/>
</dbReference>
<dbReference type="KEGG" id="bcac:CGC64_14965"/>
<proteinExistence type="predicted"/>
<evidence type="ECO:0000313" key="4">
    <source>
        <dbReference type="EMBL" id="KAA5485940.1"/>
    </source>
</evidence>
<evidence type="ECO:0000313" key="6">
    <source>
        <dbReference type="Proteomes" id="UP000475905"/>
    </source>
</evidence>
<keyword evidence="1 3" id="KW-0328">Glycosyltransferase</keyword>
<dbReference type="EMBL" id="VVYP01000047">
    <property type="protein sequence ID" value="KAA5458048.1"/>
    <property type="molecule type" value="Genomic_DNA"/>
</dbReference>
<protein>
    <submittedName>
        <fullName evidence="3">Alpha-1,2-fucosyltransferase</fullName>
    </submittedName>
</protein>
<sequence length="290" mass="34859">MKIVKIIGGLGNQMFQYALYLSLKKKYPKEKIKIDISMFETYGLHNGFELKRIFDIDAEYASREEIRELSFYIKIYKLQRIFRKIFPVRKTECVEKYDFKFMSEVWSNCDRYYEGYWQNWEYFIEAQTEVRSTFTFKKELVGRNAKVIREIQYAKMPVSLHIRRGDYLHHKLFGGLCDLNYYKKAIDYVLNNYDTPQFYLFSNDIEWCKTYILPLVQGYPFILVDWNSGVESYIDMQLMSCCRINIIANSSFSWWAAWLNDSSEKIVIAPKLWAHSPYGKEIQLKSWLLF</sequence>